<evidence type="ECO:0000256" key="2">
    <source>
        <dbReference type="ARBA" id="ARBA00013161"/>
    </source>
</evidence>
<dbReference type="GO" id="GO:0005829">
    <property type="term" value="C:cytosol"/>
    <property type="evidence" value="ECO:0007669"/>
    <property type="project" value="TreeGrafter"/>
</dbReference>
<evidence type="ECO:0000256" key="6">
    <source>
        <dbReference type="ARBA" id="ARBA00022917"/>
    </source>
</evidence>
<protein>
    <recommendedName>
        <fullName evidence="2 9">Tryptophan--tRNA ligase</fullName>
        <ecNumber evidence="2 9">6.1.1.2</ecNumber>
    </recommendedName>
</protein>
<accession>A0A101HLS2</accession>
<dbReference type="FunFam" id="1.10.240.10:FF:000005">
    <property type="entry name" value="Tryptophan--tRNA ligase"/>
    <property type="match status" value="1"/>
</dbReference>
<sequence length="327" mass="37594">MRVLSGMRSTGRLHLGHFVTLEKWKELQDQGNECFYFVANWHGLTSHIDESSNFYDWSLDIVRTYVSIGLDPEKSVLFVQSAIKEHAELFLYFSMLVSVSRLERVPTFKDQKEQITNKDLSSGGFLLYPVLQAADILMYLATGVPVGEDQVYHVELTREIARRFNNQFGEVFPEPEPILAKVPKLPGTDGRKMSKSYGNYILIDTNEKELWKMIAPMMTDPARKRRTDPGDPEKCPVWDYHKAFTSSDEEKSWVVQGCKTAGIGCLECKRLLQQNLVERLSPVWERLSYLKENCEELSEIIEDGNRRAAEVAKETMKRVLEATKLGW</sequence>
<evidence type="ECO:0000313" key="11">
    <source>
        <dbReference type="EMBL" id="KUK79221.1"/>
    </source>
</evidence>
<dbReference type="Gene3D" id="1.10.240.10">
    <property type="entry name" value="Tyrosyl-Transfer RNA Synthetase"/>
    <property type="match status" value="1"/>
</dbReference>
<dbReference type="PATRIC" id="fig|1184387.3.peg.1919"/>
<dbReference type="InterPro" id="IPR050203">
    <property type="entry name" value="Trp-tRNA_synthetase"/>
</dbReference>
<dbReference type="PRINTS" id="PR01039">
    <property type="entry name" value="TRNASYNTHTRP"/>
</dbReference>
<evidence type="ECO:0000256" key="7">
    <source>
        <dbReference type="ARBA" id="ARBA00023146"/>
    </source>
</evidence>
<dbReference type="GO" id="GO:0004830">
    <property type="term" value="F:tryptophan-tRNA ligase activity"/>
    <property type="evidence" value="ECO:0007669"/>
    <property type="project" value="UniProtKB-UniRule"/>
</dbReference>
<keyword evidence="7 10" id="KW-0030">Aminoacyl-tRNA synthetase</keyword>
<name>A0A101HLS2_9BACT</name>
<dbReference type="EC" id="6.1.1.2" evidence="2 9"/>
<dbReference type="PANTHER" id="PTHR43766">
    <property type="entry name" value="TRYPTOPHAN--TRNA LIGASE, MITOCHONDRIAL"/>
    <property type="match status" value="1"/>
</dbReference>
<dbReference type="Gene3D" id="3.40.50.620">
    <property type="entry name" value="HUPs"/>
    <property type="match status" value="1"/>
</dbReference>
<keyword evidence="3 10" id="KW-0436">Ligase</keyword>
<evidence type="ECO:0000256" key="8">
    <source>
        <dbReference type="ARBA" id="ARBA00049929"/>
    </source>
</evidence>
<comment type="caution">
    <text evidence="11">The sequence shown here is derived from an EMBL/GenBank/DDBJ whole genome shotgun (WGS) entry which is preliminary data.</text>
</comment>
<dbReference type="NCBIfam" id="TIGR00233">
    <property type="entry name" value="trpS"/>
    <property type="match status" value="1"/>
</dbReference>
<evidence type="ECO:0000256" key="4">
    <source>
        <dbReference type="ARBA" id="ARBA00022741"/>
    </source>
</evidence>
<dbReference type="PANTHER" id="PTHR43766:SF1">
    <property type="entry name" value="TRYPTOPHAN--TRNA LIGASE, MITOCHONDRIAL"/>
    <property type="match status" value="1"/>
</dbReference>
<gene>
    <name evidence="11" type="ORF">XD94_1445</name>
</gene>
<proteinExistence type="inferred from homology"/>
<keyword evidence="5 10" id="KW-0067">ATP-binding</keyword>
<evidence type="ECO:0000256" key="1">
    <source>
        <dbReference type="ARBA" id="ARBA00005594"/>
    </source>
</evidence>
<dbReference type="Pfam" id="PF00579">
    <property type="entry name" value="tRNA-synt_1b"/>
    <property type="match status" value="1"/>
</dbReference>
<keyword evidence="4 10" id="KW-0547">Nucleotide-binding</keyword>
<comment type="similarity">
    <text evidence="1 10">Belongs to the class-I aminoacyl-tRNA synthetase family.</text>
</comment>
<dbReference type="GO" id="GO:0005524">
    <property type="term" value="F:ATP binding"/>
    <property type="evidence" value="ECO:0007669"/>
    <property type="project" value="UniProtKB-KW"/>
</dbReference>
<dbReference type="CDD" id="cd00806">
    <property type="entry name" value="TrpRS_core"/>
    <property type="match status" value="1"/>
</dbReference>
<dbReference type="EMBL" id="LGGP01000281">
    <property type="protein sequence ID" value="KUK79221.1"/>
    <property type="molecule type" value="Genomic_DNA"/>
</dbReference>
<keyword evidence="6 10" id="KW-0648">Protein biosynthesis</keyword>
<dbReference type="InterPro" id="IPR002306">
    <property type="entry name" value="Trp-tRNA-ligase"/>
</dbReference>
<dbReference type="Proteomes" id="UP000054092">
    <property type="component" value="Unassembled WGS sequence"/>
</dbReference>
<evidence type="ECO:0000313" key="12">
    <source>
        <dbReference type="Proteomes" id="UP000054092"/>
    </source>
</evidence>
<dbReference type="AlphaFoldDB" id="A0A101HLS2"/>
<evidence type="ECO:0000256" key="9">
    <source>
        <dbReference type="NCBIfam" id="TIGR00233"/>
    </source>
</evidence>
<dbReference type="GO" id="GO:0006436">
    <property type="term" value="P:tryptophanyl-tRNA aminoacylation"/>
    <property type="evidence" value="ECO:0007669"/>
    <property type="project" value="UniProtKB-UniRule"/>
</dbReference>
<organism evidence="11 12">
    <name type="scientific">Mesotoga prima</name>
    <dbReference type="NCBI Taxonomy" id="1184387"/>
    <lineage>
        <taxon>Bacteria</taxon>
        <taxon>Thermotogati</taxon>
        <taxon>Thermotogota</taxon>
        <taxon>Thermotogae</taxon>
        <taxon>Kosmotogales</taxon>
        <taxon>Kosmotogaceae</taxon>
        <taxon>Mesotoga</taxon>
    </lineage>
</organism>
<comment type="catalytic activity">
    <reaction evidence="8">
        <text>tRNA(Trp) + L-tryptophan + ATP = L-tryptophyl-tRNA(Trp) + AMP + diphosphate + H(+)</text>
        <dbReference type="Rhea" id="RHEA:24080"/>
        <dbReference type="Rhea" id="RHEA-COMP:9671"/>
        <dbReference type="Rhea" id="RHEA-COMP:9705"/>
        <dbReference type="ChEBI" id="CHEBI:15378"/>
        <dbReference type="ChEBI" id="CHEBI:30616"/>
        <dbReference type="ChEBI" id="CHEBI:33019"/>
        <dbReference type="ChEBI" id="CHEBI:57912"/>
        <dbReference type="ChEBI" id="CHEBI:78442"/>
        <dbReference type="ChEBI" id="CHEBI:78535"/>
        <dbReference type="ChEBI" id="CHEBI:456215"/>
        <dbReference type="EC" id="6.1.1.2"/>
    </reaction>
</comment>
<dbReference type="SUPFAM" id="SSF52374">
    <property type="entry name" value="Nucleotidylyl transferase"/>
    <property type="match status" value="1"/>
</dbReference>
<evidence type="ECO:0000256" key="10">
    <source>
        <dbReference type="RuleBase" id="RU363036"/>
    </source>
</evidence>
<dbReference type="InterPro" id="IPR002305">
    <property type="entry name" value="aa-tRNA-synth_Ic"/>
</dbReference>
<evidence type="ECO:0000256" key="3">
    <source>
        <dbReference type="ARBA" id="ARBA00022598"/>
    </source>
</evidence>
<evidence type="ECO:0000256" key="5">
    <source>
        <dbReference type="ARBA" id="ARBA00022840"/>
    </source>
</evidence>
<reference evidence="12" key="1">
    <citation type="journal article" date="2015" name="MBio">
        <title>Genome-Resolved Metagenomic Analysis Reveals Roles for Candidate Phyla and Other Microbial Community Members in Biogeochemical Transformations in Oil Reservoirs.</title>
        <authorList>
            <person name="Hu P."/>
            <person name="Tom L."/>
            <person name="Singh A."/>
            <person name="Thomas B.C."/>
            <person name="Baker B.J."/>
            <person name="Piceno Y.M."/>
            <person name="Andersen G.L."/>
            <person name="Banfield J.F."/>
        </authorList>
    </citation>
    <scope>NUCLEOTIDE SEQUENCE [LARGE SCALE GENOMIC DNA]</scope>
</reference>
<dbReference type="InterPro" id="IPR014729">
    <property type="entry name" value="Rossmann-like_a/b/a_fold"/>
</dbReference>